<dbReference type="HOGENOM" id="CLU_2625648_0_0_1"/>
<gene>
    <name evidence="1" type="ordered locus">MTR_2g010090</name>
</gene>
<proteinExistence type="predicted"/>
<organism evidence="1 3">
    <name type="scientific">Medicago truncatula</name>
    <name type="common">Barrel medic</name>
    <name type="synonym">Medicago tribuloides</name>
    <dbReference type="NCBI Taxonomy" id="3880"/>
    <lineage>
        <taxon>Eukaryota</taxon>
        <taxon>Viridiplantae</taxon>
        <taxon>Streptophyta</taxon>
        <taxon>Embryophyta</taxon>
        <taxon>Tracheophyta</taxon>
        <taxon>Spermatophyta</taxon>
        <taxon>Magnoliopsida</taxon>
        <taxon>eudicotyledons</taxon>
        <taxon>Gunneridae</taxon>
        <taxon>Pentapetalae</taxon>
        <taxon>rosids</taxon>
        <taxon>fabids</taxon>
        <taxon>Fabales</taxon>
        <taxon>Fabaceae</taxon>
        <taxon>Papilionoideae</taxon>
        <taxon>50 kb inversion clade</taxon>
        <taxon>NPAAA clade</taxon>
        <taxon>Hologalegina</taxon>
        <taxon>IRL clade</taxon>
        <taxon>Trifolieae</taxon>
        <taxon>Medicago</taxon>
    </lineage>
</organism>
<dbReference type="EMBL" id="CM001218">
    <property type="protein sequence ID" value="AES63563.1"/>
    <property type="molecule type" value="Genomic_DNA"/>
</dbReference>
<dbReference type="Proteomes" id="UP000002051">
    <property type="component" value="Chromosome 2"/>
</dbReference>
<sequence>MYQSSKVNIQTRFCFAVEVRIFSFISTGVLDPKPRFSESLFLHPNNTKNGETRKIQIWVLVSFKDKMLQAGGWSARSG</sequence>
<reference evidence="1 3" key="1">
    <citation type="journal article" date="2011" name="Nature">
        <title>The Medicago genome provides insight into the evolution of rhizobial symbioses.</title>
        <authorList>
            <person name="Young N.D."/>
            <person name="Debelle F."/>
            <person name="Oldroyd G.E."/>
            <person name="Geurts R."/>
            <person name="Cannon S.B."/>
            <person name="Udvardi M.K."/>
            <person name="Benedito V.A."/>
            <person name="Mayer K.F."/>
            <person name="Gouzy J."/>
            <person name="Schoof H."/>
            <person name="Van de Peer Y."/>
            <person name="Proost S."/>
            <person name="Cook D.R."/>
            <person name="Meyers B.C."/>
            <person name="Spannagl M."/>
            <person name="Cheung F."/>
            <person name="De Mita S."/>
            <person name="Krishnakumar V."/>
            <person name="Gundlach H."/>
            <person name="Zhou S."/>
            <person name="Mudge J."/>
            <person name="Bharti A.K."/>
            <person name="Murray J.D."/>
            <person name="Naoumkina M.A."/>
            <person name="Rosen B."/>
            <person name="Silverstein K.A."/>
            <person name="Tang H."/>
            <person name="Rombauts S."/>
            <person name="Zhao P.X."/>
            <person name="Zhou P."/>
            <person name="Barbe V."/>
            <person name="Bardou P."/>
            <person name="Bechner M."/>
            <person name="Bellec A."/>
            <person name="Berger A."/>
            <person name="Berges H."/>
            <person name="Bidwell S."/>
            <person name="Bisseling T."/>
            <person name="Choisne N."/>
            <person name="Couloux A."/>
            <person name="Denny R."/>
            <person name="Deshpande S."/>
            <person name="Dai X."/>
            <person name="Doyle J.J."/>
            <person name="Dudez A.M."/>
            <person name="Farmer A.D."/>
            <person name="Fouteau S."/>
            <person name="Franken C."/>
            <person name="Gibelin C."/>
            <person name="Gish J."/>
            <person name="Goldstein S."/>
            <person name="Gonzalez A.J."/>
            <person name="Green P.J."/>
            <person name="Hallab A."/>
            <person name="Hartog M."/>
            <person name="Hua A."/>
            <person name="Humphray S.J."/>
            <person name="Jeong D.H."/>
            <person name="Jing Y."/>
            <person name="Jocker A."/>
            <person name="Kenton S.M."/>
            <person name="Kim D.J."/>
            <person name="Klee K."/>
            <person name="Lai H."/>
            <person name="Lang C."/>
            <person name="Lin S."/>
            <person name="Macmil S.L."/>
            <person name="Magdelenat G."/>
            <person name="Matthews L."/>
            <person name="McCorrison J."/>
            <person name="Monaghan E.L."/>
            <person name="Mun J.H."/>
            <person name="Najar F.Z."/>
            <person name="Nicholson C."/>
            <person name="Noirot C."/>
            <person name="O'Bleness M."/>
            <person name="Paule C.R."/>
            <person name="Poulain J."/>
            <person name="Prion F."/>
            <person name="Qin B."/>
            <person name="Qu C."/>
            <person name="Retzel E.F."/>
            <person name="Riddle C."/>
            <person name="Sallet E."/>
            <person name="Samain S."/>
            <person name="Samson N."/>
            <person name="Sanders I."/>
            <person name="Saurat O."/>
            <person name="Scarpelli C."/>
            <person name="Schiex T."/>
            <person name="Segurens B."/>
            <person name="Severin A.J."/>
            <person name="Sherrier D.J."/>
            <person name="Shi R."/>
            <person name="Sims S."/>
            <person name="Singer S.R."/>
            <person name="Sinharoy S."/>
            <person name="Sterck L."/>
            <person name="Viollet A."/>
            <person name="Wang B.B."/>
            <person name="Wang K."/>
            <person name="Wang M."/>
            <person name="Wang X."/>
            <person name="Warfsmann J."/>
            <person name="Weissenbach J."/>
            <person name="White D.D."/>
            <person name="White J.D."/>
            <person name="Wiley G.B."/>
            <person name="Wincker P."/>
            <person name="Xing Y."/>
            <person name="Yang L."/>
            <person name="Yao Z."/>
            <person name="Ying F."/>
            <person name="Zhai J."/>
            <person name="Zhou L."/>
            <person name="Zuber A."/>
            <person name="Denarie J."/>
            <person name="Dixon R.A."/>
            <person name="May G.D."/>
            <person name="Schwartz D.C."/>
            <person name="Rogers J."/>
            <person name="Quetier F."/>
            <person name="Town C.D."/>
            <person name="Roe B.A."/>
        </authorList>
    </citation>
    <scope>NUCLEOTIDE SEQUENCE [LARGE SCALE GENOMIC DNA]</scope>
    <source>
        <strain evidence="1">A17</strain>
        <strain evidence="2 3">cv. Jemalong A17</strain>
    </source>
</reference>
<protein>
    <submittedName>
        <fullName evidence="1 2">Uncharacterized protein</fullName>
    </submittedName>
</protein>
<keyword evidence="3" id="KW-1185">Reference proteome</keyword>
<accession>G7ISA2</accession>
<evidence type="ECO:0000313" key="2">
    <source>
        <dbReference type="EnsemblPlants" id="AES63563"/>
    </source>
</evidence>
<dbReference type="EnsemblPlants" id="AES63563">
    <property type="protein sequence ID" value="AES63563"/>
    <property type="gene ID" value="MTR_2g010090"/>
</dbReference>
<name>G7ISA2_MEDTR</name>
<reference evidence="2" key="3">
    <citation type="submission" date="2015-04" db="UniProtKB">
        <authorList>
            <consortium name="EnsemblPlants"/>
        </authorList>
    </citation>
    <scope>IDENTIFICATION</scope>
    <source>
        <strain evidence="2">cv. Jemalong A17</strain>
    </source>
</reference>
<evidence type="ECO:0000313" key="1">
    <source>
        <dbReference type="EMBL" id="AES63563.1"/>
    </source>
</evidence>
<dbReference type="PaxDb" id="3880-AES63563"/>
<reference evidence="1 3" key="2">
    <citation type="journal article" date="2014" name="BMC Genomics">
        <title>An improved genome release (version Mt4.0) for the model legume Medicago truncatula.</title>
        <authorList>
            <person name="Tang H."/>
            <person name="Krishnakumar V."/>
            <person name="Bidwell S."/>
            <person name="Rosen B."/>
            <person name="Chan A."/>
            <person name="Zhou S."/>
            <person name="Gentzbittel L."/>
            <person name="Childs K.L."/>
            <person name="Yandell M."/>
            <person name="Gundlach H."/>
            <person name="Mayer K.F."/>
            <person name="Schwartz D.C."/>
            <person name="Town C.D."/>
        </authorList>
    </citation>
    <scope>GENOME REANNOTATION</scope>
    <source>
        <strain evidence="2 3">cv. Jemalong A17</strain>
    </source>
</reference>
<dbReference type="AlphaFoldDB" id="G7ISA2"/>
<evidence type="ECO:0000313" key="3">
    <source>
        <dbReference type="Proteomes" id="UP000002051"/>
    </source>
</evidence>